<dbReference type="InterPro" id="IPR036940">
    <property type="entry name" value="PI3/4_kinase_cat_sf"/>
</dbReference>
<evidence type="ECO:0000256" key="2">
    <source>
        <dbReference type="ARBA" id="ARBA00022777"/>
    </source>
</evidence>
<reference evidence="5 6" key="1">
    <citation type="submission" date="2014-10" db="EMBL/GenBank/DDBJ databases">
        <title>Draft genome of the hookworm Ancylostoma caninum.</title>
        <authorList>
            <person name="Mitreva M."/>
        </authorList>
    </citation>
    <scope>NUCLEOTIDE SEQUENCE [LARGE SCALE GENOMIC DNA]</scope>
    <source>
        <strain evidence="5 6">Baltimore</strain>
    </source>
</reference>
<keyword evidence="3" id="KW-0732">Signal</keyword>
<dbReference type="PROSITE" id="PS00916">
    <property type="entry name" value="PI3_4_KINASE_2"/>
    <property type="match status" value="1"/>
</dbReference>
<dbReference type="STRING" id="29170.A0A368FS51"/>
<keyword evidence="2 5" id="KW-0418">Kinase</keyword>
<dbReference type="PROSITE" id="PS50290">
    <property type="entry name" value="PI3_4_KINASE_3"/>
    <property type="match status" value="1"/>
</dbReference>
<evidence type="ECO:0000259" key="4">
    <source>
        <dbReference type="PROSITE" id="PS50290"/>
    </source>
</evidence>
<dbReference type="InterPro" id="IPR018936">
    <property type="entry name" value="PI3/4_kinase_CS"/>
</dbReference>
<keyword evidence="1" id="KW-0808">Transferase</keyword>
<dbReference type="Gene3D" id="3.30.1010.10">
    <property type="entry name" value="Phosphatidylinositol 3-kinase Catalytic Subunit, Chain A, domain 4"/>
    <property type="match status" value="1"/>
</dbReference>
<dbReference type="SMART" id="SM00146">
    <property type="entry name" value="PI3Kc"/>
    <property type="match status" value="1"/>
</dbReference>
<dbReference type="OrthoDB" id="381190at2759"/>
<feature type="domain" description="PI3K/PI4K catalytic" evidence="4">
    <location>
        <begin position="1010"/>
        <end position="1329"/>
    </location>
</feature>
<dbReference type="InterPro" id="IPR038980">
    <property type="entry name" value="ATM_plant"/>
</dbReference>
<keyword evidence="6" id="KW-1185">Reference proteome</keyword>
<feature type="chain" id="PRO_5017026938" evidence="3">
    <location>
        <begin position="23"/>
        <end position="1335"/>
    </location>
</feature>
<dbReference type="InterPro" id="IPR000403">
    <property type="entry name" value="PI3/4_kinase_cat_dom"/>
</dbReference>
<evidence type="ECO:0000256" key="3">
    <source>
        <dbReference type="SAM" id="SignalP"/>
    </source>
</evidence>
<evidence type="ECO:0000313" key="6">
    <source>
        <dbReference type="Proteomes" id="UP000252519"/>
    </source>
</evidence>
<protein>
    <submittedName>
        <fullName evidence="5">Phosphatidylinositol 3-and 4-kinase</fullName>
    </submittedName>
</protein>
<feature type="signal peptide" evidence="3">
    <location>
        <begin position="1"/>
        <end position="22"/>
    </location>
</feature>
<comment type="caution">
    <text evidence="5">The sequence shown here is derived from an EMBL/GenBank/DDBJ whole genome shotgun (WGS) entry which is preliminary data.</text>
</comment>
<accession>A0A368FS51</accession>
<dbReference type="Proteomes" id="UP000252519">
    <property type="component" value="Unassembled WGS sequence"/>
</dbReference>
<sequence>MARGFLLTLFSVLSTVLHFVAERNPDRIDGILELVNQFGCFSPDELFYLKCGLDNDKFTEDGGAKELFNSAAEVLLCTGAVRDVRVFHCEEFWRCMRSSLKTKKDHLIDNTTKDAPILASFGDSISVPSRKLECHYAIRSIGDYCQLVLSDHRLQSADVFISCLRILSCEAFQDRAILRPSTVVHNSHEPTDLISQWQISLYRDLVPEADENSTDFSANSMDEVVIDDCDPVCAVDSAITVFRVISRYACCVPKLCQIVAPYVLAMDDSNAETAIQLVLQYASVVVSSDFILFLSGVDSELESARTRMARCMAESVDGIGLRRLSRVKLDYQFYFDGICAIIKCCLLADLPNYAFAVANVLYDAIMSHQGGRHLAVFNGAKVNNAQFVELLKDIYIAIGSISGLKTLPTDVQNDDKVRVLFARTRFDWLDVISNPKASLQDLVDAHSYCGINYPGSCRELKYGLAIRAPKGNIISYPKRLISHEERLFAFLYSSGSLVCNEMLAYLESMECEAAAKSEIPNLRNISHLRDLAVADLKGYVAAGDLKALPINRLILFTTYLSRISDLEGVAQMYRYDLSIAVSELSRRFIDLKAFAPCLTMLKNYDGDSLVIEECKVLIAKGEYNTAEHHLHVLLQSTTIRDPTDEIEARCLLAELLADHKNMLDEAIILLQKGRERIEKLTVRSESRLRIFLLLHQLAARQLTGIEEHMESRAFRMREDAIREWTRQRSIASQGAPTHAGRRIECELKCEREAVEAIKQKLVATAVETVWAGLEALNSVYIDIPELHKSRSAVAELLSEPYLKQPQQPKQRNDSILRHVFPLINVIFRFDDEKNVVKTFRMYVASGMVPAIWVHIVGHLMSHCFTKSILAPVIRSMIVKIIMAYPFHVLHTVLMYKFNENHAPIVETILEEAERRVADRAAKMRLHEIIEDMTTAHVAYMQFVAAKVADTRFFTKRQVPGSSAVQYEMLDKLSIVKLTDVLQRVPLPVVDQKLCMPGDYSGDELIKWGPMERICVQADGLSAPKVLRTKGSDGKLYKLIWKNEDVRQDCLVEQLFSIVNSILNDDEDAAFLRTYKVVPLDAKCGIIEFCQGTTSLKQLLCGLDLQGGLHAEEEPQDEKAIKMRNVLKDAAKSPGNQASAMFQEACARFQPVFRHFFYRNYTTVREWTKMINNYRRSLAQWSIVTYVVGLGDRHLSNVLFETDTCKLVHIDLGMILEYSKRTLPIPERVPFRLTRDLLDPLLIEGTDGRLEEEAVHAMQLLRDSKHVIIGLASVLLRETISNFEEVDPGGGDRPSFVSETAIARLRDKLNGTDDTFGQQDVYHQASHLSLIPTHNL</sequence>
<name>A0A368FS51_ANCCA</name>
<dbReference type="Pfam" id="PF00454">
    <property type="entry name" value="PI3_PI4_kinase"/>
    <property type="match status" value="1"/>
</dbReference>
<dbReference type="InterPro" id="IPR011009">
    <property type="entry name" value="Kinase-like_dom_sf"/>
</dbReference>
<dbReference type="Gene3D" id="1.10.1070.11">
    <property type="entry name" value="Phosphatidylinositol 3-/4-kinase, catalytic domain"/>
    <property type="match status" value="1"/>
</dbReference>
<organism evidence="5 6">
    <name type="scientific">Ancylostoma caninum</name>
    <name type="common">Dog hookworm</name>
    <dbReference type="NCBI Taxonomy" id="29170"/>
    <lineage>
        <taxon>Eukaryota</taxon>
        <taxon>Metazoa</taxon>
        <taxon>Ecdysozoa</taxon>
        <taxon>Nematoda</taxon>
        <taxon>Chromadorea</taxon>
        <taxon>Rhabditida</taxon>
        <taxon>Rhabditina</taxon>
        <taxon>Rhabditomorpha</taxon>
        <taxon>Strongyloidea</taxon>
        <taxon>Ancylostomatidae</taxon>
        <taxon>Ancylostomatinae</taxon>
        <taxon>Ancylostoma</taxon>
    </lineage>
</organism>
<proteinExistence type="predicted"/>
<dbReference type="EMBL" id="JOJR01000717">
    <property type="protein sequence ID" value="RCN34973.1"/>
    <property type="molecule type" value="Genomic_DNA"/>
</dbReference>
<dbReference type="SUPFAM" id="SSF56112">
    <property type="entry name" value="Protein kinase-like (PK-like)"/>
    <property type="match status" value="1"/>
</dbReference>
<dbReference type="GO" id="GO:0006974">
    <property type="term" value="P:DNA damage response"/>
    <property type="evidence" value="ECO:0007669"/>
    <property type="project" value="InterPro"/>
</dbReference>
<dbReference type="PANTHER" id="PTHR37079:SF4">
    <property type="entry name" value="SERINE_THREONINE-PROTEIN KINASE ATM"/>
    <property type="match status" value="1"/>
</dbReference>
<dbReference type="PANTHER" id="PTHR37079">
    <property type="entry name" value="SERINE/THREONINE-PROTEIN KINASE ATM"/>
    <property type="match status" value="1"/>
</dbReference>
<evidence type="ECO:0000256" key="1">
    <source>
        <dbReference type="ARBA" id="ARBA00022679"/>
    </source>
</evidence>
<evidence type="ECO:0000313" key="5">
    <source>
        <dbReference type="EMBL" id="RCN34973.1"/>
    </source>
</evidence>
<gene>
    <name evidence="5" type="ORF">ANCCAN_19176</name>
</gene>
<dbReference type="GO" id="GO:0004674">
    <property type="term" value="F:protein serine/threonine kinase activity"/>
    <property type="evidence" value="ECO:0007669"/>
    <property type="project" value="InterPro"/>
</dbReference>